<name>A0A941BGW5_9BURK</name>
<dbReference type="AlphaFoldDB" id="A0A941BGW5"/>
<sequence>MNSRIVPTLAALLAVLALSDQALAQQSAAPGINYPSVAAALKDLESRDGKDTVVTHGDGWTTVNEPAAAAQWSFPPVGHAAYPAVLRRTMVRGADGQVQVRTDHLCESPAAACQALLAEFAQLNERIEQAKRSRGRPPAPPASGG</sequence>
<gene>
    <name evidence="2" type="ORF">KAK03_23345</name>
</gene>
<evidence type="ECO:0000313" key="3">
    <source>
        <dbReference type="Proteomes" id="UP000676246"/>
    </source>
</evidence>
<keyword evidence="1" id="KW-0732">Signal</keyword>
<accession>A0A941BGW5</accession>
<evidence type="ECO:0008006" key="4">
    <source>
        <dbReference type="Google" id="ProtNLM"/>
    </source>
</evidence>
<keyword evidence="3" id="KW-1185">Reference proteome</keyword>
<dbReference type="EMBL" id="JAGQDD010000029">
    <property type="protein sequence ID" value="MBQ0933421.1"/>
    <property type="molecule type" value="Genomic_DNA"/>
</dbReference>
<feature type="signal peptide" evidence="1">
    <location>
        <begin position="1"/>
        <end position="24"/>
    </location>
</feature>
<reference evidence="2 3" key="1">
    <citation type="submission" date="2021-04" db="EMBL/GenBank/DDBJ databases">
        <title>The genome sequence of Ideonella sp. 3Y2.</title>
        <authorList>
            <person name="Liu Y."/>
        </authorList>
    </citation>
    <scope>NUCLEOTIDE SEQUENCE [LARGE SCALE GENOMIC DNA]</scope>
    <source>
        <strain evidence="2 3">3Y2</strain>
    </source>
</reference>
<organism evidence="2 3">
    <name type="scientific">Ideonella alba</name>
    <dbReference type="NCBI Taxonomy" id="2824118"/>
    <lineage>
        <taxon>Bacteria</taxon>
        <taxon>Pseudomonadati</taxon>
        <taxon>Pseudomonadota</taxon>
        <taxon>Betaproteobacteria</taxon>
        <taxon>Burkholderiales</taxon>
        <taxon>Sphaerotilaceae</taxon>
        <taxon>Ideonella</taxon>
    </lineage>
</organism>
<evidence type="ECO:0000256" key="1">
    <source>
        <dbReference type="SAM" id="SignalP"/>
    </source>
</evidence>
<protein>
    <recommendedName>
        <fullName evidence="4">Molecular chaperone DnaJ</fullName>
    </recommendedName>
</protein>
<dbReference type="RefSeq" id="WP_210857089.1">
    <property type="nucleotide sequence ID" value="NZ_JAGQDD010000029.1"/>
</dbReference>
<evidence type="ECO:0000313" key="2">
    <source>
        <dbReference type="EMBL" id="MBQ0933421.1"/>
    </source>
</evidence>
<proteinExistence type="predicted"/>
<comment type="caution">
    <text evidence="2">The sequence shown here is derived from an EMBL/GenBank/DDBJ whole genome shotgun (WGS) entry which is preliminary data.</text>
</comment>
<dbReference type="Proteomes" id="UP000676246">
    <property type="component" value="Unassembled WGS sequence"/>
</dbReference>
<feature type="chain" id="PRO_5037635624" description="Molecular chaperone DnaJ" evidence="1">
    <location>
        <begin position="25"/>
        <end position="145"/>
    </location>
</feature>